<dbReference type="Proteomes" id="UP000178759">
    <property type="component" value="Unassembled WGS sequence"/>
</dbReference>
<protein>
    <submittedName>
        <fullName evidence="1">Uncharacterized protein</fullName>
    </submittedName>
</protein>
<name>A0A1F6AI54_9BACT</name>
<accession>A0A1F6AI54</accession>
<evidence type="ECO:0000313" key="2">
    <source>
        <dbReference type="Proteomes" id="UP000178759"/>
    </source>
</evidence>
<dbReference type="STRING" id="1798392.A3A79_03095"/>
<dbReference type="EMBL" id="MFJV01000001">
    <property type="protein sequence ID" value="OGG24152.1"/>
    <property type="molecule type" value="Genomic_DNA"/>
</dbReference>
<reference evidence="1 2" key="1">
    <citation type="journal article" date="2016" name="Nat. Commun.">
        <title>Thousands of microbial genomes shed light on interconnected biogeochemical processes in an aquifer system.</title>
        <authorList>
            <person name="Anantharaman K."/>
            <person name="Brown C.T."/>
            <person name="Hug L.A."/>
            <person name="Sharon I."/>
            <person name="Castelle C.J."/>
            <person name="Probst A.J."/>
            <person name="Thomas B.C."/>
            <person name="Singh A."/>
            <person name="Wilkins M.J."/>
            <person name="Karaoz U."/>
            <person name="Brodie E.L."/>
            <person name="Williams K.H."/>
            <person name="Hubbard S.S."/>
            <person name="Banfield J.F."/>
        </authorList>
    </citation>
    <scope>NUCLEOTIDE SEQUENCE [LARGE SCALE GENOMIC DNA]</scope>
</reference>
<comment type="caution">
    <text evidence="1">The sequence shown here is derived from an EMBL/GenBank/DDBJ whole genome shotgun (WGS) entry which is preliminary data.</text>
</comment>
<organism evidence="1 2">
    <name type="scientific">Candidatus Gottesmanbacteria bacterium RIFCSPLOWO2_01_FULL_43_11b</name>
    <dbReference type="NCBI Taxonomy" id="1798392"/>
    <lineage>
        <taxon>Bacteria</taxon>
        <taxon>Candidatus Gottesmaniibacteriota</taxon>
    </lineage>
</organism>
<gene>
    <name evidence="1" type="ORF">A3A79_03095</name>
</gene>
<sequence>MNGEGDKDHFQRALEAENQRAQEYLQTLDISDPKLKERASHILNTLYSKVLRSKIFPDNSYRLVVDRLASLTQNNGTIHVFGALAAPTAEKEAGAYISLHEAFTREGFNMNLGILFVNWQYLPVGNEYLGFEELTGQPVQSDAFHAQIYPARKILSEIPSIAINTWEFNLGRREKRTSMYADSIINAPEEIQRAAYLINPLSEGWTEEAQNSLEKLEQFYSKRRSLDQHGTIQPEFDWIMRRAVGMWVSAQAQKVPNSSFMTTTELNAKLLPFYGTPKGLPILNLKIPAI</sequence>
<evidence type="ECO:0000313" key="1">
    <source>
        <dbReference type="EMBL" id="OGG24152.1"/>
    </source>
</evidence>
<proteinExistence type="predicted"/>
<dbReference type="AlphaFoldDB" id="A0A1F6AI54"/>